<evidence type="ECO:0000313" key="3">
    <source>
        <dbReference type="Proteomes" id="UP000076727"/>
    </source>
</evidence>
<evidence type="ECO:0000256" key="1">
    <source>
        <dbReference type="SAM" id="SignalP"/>
    </source>
</evidence>
<proteinExistence type="predicted"/>
<dbReference type="AlphaFoldDB" id="A0A165QP54"/>
<accession>A0A165QP54</accession>
<keyword evidence="3" id="KW-1185">Reference proteome</keyword>
<dbReference type="EMBL" id="KV429056">
    <property type="protein sequence ID" value="KZT69740.1"/>
    <property type="molecule type" value="Genomic_DNA"/>
</dbReference>
<name>A0A165QP54_9APHY</name>
<evidence type="ECO:0008006" key="4">
    <source>
        <dbReference type="Google" id="ProtNLM"/>
    </source>
</evidence>
<keyword evidence="1" id="KW-0732">Signal</keyword>
<organism evidence="2 3">
    <name type="scientific">Daedalea quercina L-15889</name>
    <dbReference type="NCBI Taxonomy" id="1314783"/>
    <lineage>
        <taxon>Eukaryota</taxon>
        <taxon>Fungi</taxon>
        <taxon>Dikarya</taxon>
        <taxon>Basidiomycota</taxon>
        <taxon>Agaricomycotina</taxon>
        <taxon>Agaricomycetes</taxon>
        <taxon>Polyporales</taxon>
        <taxon>Fomitopsis</taxon>
    </lineage>
</organism>
<evidence type="ECO:0000313" key="2">
    <source>
        <dbReference type="EMBL" id="KZT69740.1"/>
    </source>
</evidence>
<protein>
    <recommendedName>
        <fullName evidence="4">Secreted protein</fullName>
    </recommendedName>
</protein>
<feature type="chain" id="PRO_5007865160" description="Secreted protein" evidence="1">
    <location>
        <begin position="23"/>
        <end position="144"/>
    </location>
</feature>
<feature type="signal peptide" evidence="1">
    <location>
        <begin position="1"/>
        <end position="22"/>
    </location>
</feature>
<reference evidence="2 3" key="1">
    <citation type="journal article" date="2016" name="Mol. Biol. Evol.">
        <title>Comparative Genomics of Early-Diverging Mushroom-Forming Fungi Provides Insights into the Origins of Lignocellulose Decay Capabilities.</title>
        <authorList>
            <person name="Nagy L.G."/>
            <person name="Riley R."/>
            <person name="Tritt A."/>
            <person name="Adam C."/>
            <person name="Daum C."/>
            <person name="Floudas D."/>
            <person name="Sun H."/>
            <person name="Yadav J.S."/>
            <person name="Pangilinan J."/>
            <person name="Larsson K.H."/>
            <person name="Matsuura K."/>
            <person name="Barry K."/>
            <person name="Labutti K."/>
            <person name="Kuo R."/>
            <person name="Ohm R.A."/>
            <person name="Bhattacharya S.S."/>
            <person name="Shirouzu T."/>
            <person name="Yoshinaga Y."/>
            <person name="Martin F.M."/>
            <person name="Grigoriev I.V."/>
            <person name="Hibbett D.S."/>
        </authorList>
    </citation>
    <scope>NUCLEOTIDE SEQUENCE [LARGE SCALE GENOMIC DNA]</scope>
    <source>
        <strain evidence="2 3">L-15889</strain>
    </source>
</reference>
<sequence length="144" mass="16072">MSICAIIAQAAQVFLLCRPAVSVSGPLRRLYQAWLAVSRSVPCISVVLQQAAILTACPGLGIVGEHAPVILLRYTYCSPLGIHIWGFSSRSCRSYEFRERLPFHRKSTTVRRISLCLDLLGVLWRCMLGPCPYIPVSYALCEFR</sequence>
<dbReference type="Proteomes" id="UP000076727">
    <property type="component" value="Unassembled WGS sequence"/>
</dbReference>
<gene>
    <name evidence="2" type="ORF">DAEQUDRAFT_252158</name>
</gene>